<dbReference type="SUPFAM" id="SSF88713">
    <property type="entry name" value="Glycoside hydrolase/deacetylase"/>
    <property type="match status" value="1"/>
</dbReference>
<name>A0A975I6M9_9RHOB</name>
<organism evidence="1 2">
    <name type="scientific">Cognatishimia activa</name>
    <dbReference type="NCBI Taxonomy" id="1715691"/>
    <lineage>
        <taxon>Bacteria</taxon>
        <taxon>Pseudomonadati</taxon>
        <taxon>Pseudomonadota</taxon>
        <taxon>Alphaproteobacteria</taxon>
        <taxon>Rhodobacterales</taxon>
        <taxon>Paracoccaceae</taxon>
        <taxon>Cognatishimia</taxon>
    </lineage>
</organism>
<dbReference type="Gene3D" id="3.20.20.370">
    <property type="entry name" value="Glycoside hydrolase/deacetylase"/>
    <property type="match status" value="1"/>
</dbReference>
<dbReference type="InterPro" id="IPR049591">
    <property type="entry name" value="CE4_u4-like"/>
</dbReference>
<dbReference type="GO" id="GO:0005975">
    <property type="term" value="P:carbohydrate metabolic process"/>
    <property type="evidence" value="ECO:0007669"/>
    <property type="project" value="InterPro"/>
</dbReference>
<accession>A0A975I6M9</accession>
<reference evidence="1" key="1">
    <citation type="submission" date="2020-07" db="EMBL/GenBank/DDBJ databases">
        <title>Genome sequences of bacteria associated with the marine, planktonic diatom Thalassiosira profunda strain ECT2AJA-044.</title>
        <authorList>
            <person name="Gargas C.B."/>
            <person name="Roberts W.R."/>
            <person name="Alverson A.J."/>
        </authorList>
    </citation>
    <scope>NUCLEOTIDE SEQUENCE</scope>
    <source>
        <strain evidence="1">ECT2AJA-044</strain>
    </source>
</reference>
<dbReference type="KEGG" id="cact:HZ995_11680"/>
<protein>
    <submittedName>
        <fullName evidence="1">Polysaccharide deacetylase family protein</fullName>
    </submittedName>
</protein>
<evidence type="ECO:0000313" key="1">
    <source>
        <dbReference type="EMBL" id="QTN35142.1"/>
    </source>
</evidence>
<dbReference type="AlphaFoldDB" id="A0A975I6M9"/>
<dbReference type="CDD" id="cd10928">
    <property type="entry name" value="CE4_u4"/>
    <property type="match status" value="1"/>
</dbReference>
<sequence>MQIDWTPLRDELSKWHQKGLTLPLWWRDDDAETDGPALDRLISLSKEVGVPVHLAVIPRKATPQLAARLANESHIVPIVHGWAHRNHARGLGDRSEFTDARPPQANRDDAEAALRAMRRLMPERLLPVFVPPWNHIDPGAAKELASLGYKVLSTCDARHTAEPFEGLLQINTHLDPIAWRDGEGLHDTTYLVGNLVTTLKRRRQGKDDNQEPFGLLTHHLAMQDDVWEFTAQFWSEILSAPHEIATIAPQ</sequence>
<evidence type="ECO:0000313" key="2">
    <source>
        <dbReference type="Proteomes" id="UP000665026"/>
    </source>
</evidence>
<proteinExistence type="predicted"/>
<dbReference type="Proteomes" id="UP000665026">
    <property type="component" value="Chromosome"/>
</dbReference>
<dbReference type="InterPro" id="IPR011330">
    <property type="entry name" value="Glyco_hydro/deAcase_b/a-brl"/>
</dbReference>
<dbReference type="RefSeq" id="WP_209355828.1">
    <property type="nucleotide sequence ID" value="NZ_CP060010.1"/>
</dbReference>
<gene>
    <name evidence="1" type="ORF">HZ995_11680</name>
</gene>
<dbReference type="EMBL" id="CP060010">
    <property type="protein sequence ID" value="QTN35142.1"/>
    <property type="molecule type" value="Genomic_DNA"/>
</dbReference>